<accession>A0A8X6TA83</accession>
<sequence length="147" mass="17195">MSLQWISEELEINKNNVSTIIHQDTGKHKICSCFVPSRRKHACTLLKISLTRMTIIQLFCKPSSQLMRADDTNTIRSRSGEEWNAAYHVSHAPKRARPAEVWYHTILQRSMSTSFWPNAVYPLSHIQRIRLIWHLRSIFCSFVSRKS</sequence>
<protein>
    <submittedName>
        <fullName evidence="1">Uncharacterized protein</fullName>
    </submittedName>
</protein>
<name>A0A8X6TA83_NEPPI</name>
<dbReference type="EMBL" id="BMAW01004055">
    <property type="protein sequence ID" value="GFS86651.1"/>
    <property type="molecule type" value="Genomic_DNA"/>
</dbReference>
<organism evidence="1 2">
    <name type="scientific">Nephila pilipes</name>
    <name type="common">Giant wood spider</name>
    <name type="synonym">Nephila maculata</name>
    <dbReference type="NCBI Taxonomy" id="299642"/>
    <lineage>
        <taxon>Eukaryota</taxon>
        <taxon>Metazoa</taxon>
        <taxon>Ecdysozoa</taxon>
        <taxon>Arthropoda</taxon>
        <taxon>Chelicerata</taxon>
        <taxon>Arachnida</taxon>
        <taxon>Araneae</taxon>
        <taxon>Araneomorphae</taxon>
        <taxon>Entelegynae</taxon>
        <taxon>Araneoidea</taxon>
        <taxon>Nephilidae</taxon>
        <taxon>Nephila</taxon>
    </lineage>
</organism>
<evidence type="ECO:0000313" key="1">
    <source>
        <dbReference type="EMBL" id="GFS86651.1"/>
    </source>
</evidence>
<keyword evidence="2" id="KW-1185">Reference proteome</keyword>
<reference evidence="1" key="1">
    <citation type="submission" date="2020-08" db="EMBL/GenBank/DDBJ databases">
        <title>Multicomponent nature underlies the extraordinary mechanical properties of spider dragline silk.</title>
        <authorList>
            <person name="Kono N."/>
            <person name="Nakamura H."/>
            <person name="Mori M."/>
            <person name="Yoshida Y."/>
            <person name="Ohtoshi R."/>
            <person name="Malay A.D."/>
            <person name="Moran D.A.P."/>
            <person name="Tomita M."/>
            <person name="Numata K."/>
            <person name="Arakawa K."/>
        </authorList>
    </citation>
    <scope>NUCLEOTIDE SEQUENCE</scope>
</reference>
<proteinExistence type="predicted"/>
<dbReference type="AlphaFoldDB" id="A0A8X6TA83"/>
<dbReference type="Proteomes" id="UP000887013">
    <property type="component" value="Unassembled WGS sequence"/>
</dbReference>
<comment type="caution">
    <text evidence="1">The sequence shown here is derived from an EMBL/GenBank/DDBJ whole genome shotgun (WGS) entry which is preliminary data.</text>
</comment>
<gene>
    <name evidence="1" type="ORF">NPIL_474891</name>
</gene>
<evidence type="ECO:0000313" key="2">
    <source>
        <dbReference type="Proteomes" id="UP000887013"/>
    </source>
</evidence>